<dbReference type="VEuPathDB" id="VectorBase:ACMO_003971"/>
<dbReference type="InterPro" id="IPR036770">
    <property type="entry name" value="Ankyrin_rpt-contain_sf"/>
</dbReference>
<feature type="region of interest" description="Disordered" evidence="1">
    <location>
        <begin position="1"/>
        <end position="26"/>
    </location>
</feature>
<dbReference type="Gene3D" id="1.25.40.20">
    <property type="entry name" value="Ankyrin repeat-containing domain"/>
    <property type="match status" value="1"/>
</dbReference>
<organism evidence="2 3">
    <name type="scientific">Anopheles coluzzii</name>
    <name type="common">African malaria mosquito</name>
    <dbReference type="NCBI Taxonomy" id="1518534"/>
    <lineage>
        <taxon>Eukaryota</taxon>
        <taxon>Metazoa</taxon>
        <taxon>Ecdysozoa</taxon>
        <taxon>Arthropoda</taxon>
        <taxon>Hexapoda</taxon>
        <taxon>Insecta</taxon>
        <taxon>Pterygota</taxon>
        <taxon>Neoptera</taxon>
        <taxon>Endopterygota</taxon>
        <taxon>Diptera</taxon>
        <taxon>Nematocera</taxon>
        <taxon>Culicoidea</taxon>
        <taxon>Culicidae</taxon>
        <taxon>Anophelinae</taxon>
        <taxon>Anopheles</taxon>
    </lineage>
</organism>
<dbReference type="Proteomes" id="UP001105220">
    <property type="component" value="Unplaced"/>
</dbReference>
<accession>A0A6E8W9K4</accession>
<evidence type="ECO:0000313" key="3">
    <source>
        <dbReference type="Proteomes" id="UP001105220"/>
    </source>
</evidence>
<feature type="compositionally biased region" description="Polar residues" evidence="1">
    <location>
        <begin position="10"/>
        <end position="26"/>
    </location>
</feature>
<dbReference type="SUPFAM" id="SSF48403">
    <property type="entry name" value="Ankyrin repeat"/>
    <property type="match status" value="1"/>
</dbReference>
<keyword evidence="3" id="KW-1185">Reference proteome</keyword>
<reference evidence="2" key="2">
    <citation type="submission" date="2020-05" db="UniProtKB">
        <authorList>
            <consortium name="EnsemblMetazoa"/>
        </authorList>
    </citation>
    <scope>IDENTIFICATION</scope>
    <source>
        <strain evidence="2">Ngousso</strain>
    </source>
</reference>
<evidence type="ECO:0000256" key="1">
    <source>
        <dbReference type="SAM" id="MobiDB-lite"/>
    </source>
</evidence>
<proteinExistence type="predicted"/>
<dbReference type="EnsemblMetazoa" id="ACON029285-RA">
    <property type="protein sequence ID" value="ACON029285-PA"/>
    <property type="gene ID" value="ACON029285"/>
</dbReference>
<reference key="1">
    <citation type="journal article" date="2019" name="Genes (Basel)">
        <title>A High-Quality De novo Genome Assembly from a Single Mosquito Using PacBio Sequencing.</title>
        <authorList>
            <person name="Kingan S.B."/>
            <person name="Heaton H."/>
            <person name="Cudini J."/>
            <person name="Lambert C.C."/>
            <person name="Baybayan P."/>
            <person name="Galvin B.D."/>
            <person name="Durbin R."/>
            <person name="Korlach J."/>
            <person name="Lawniczak M.K.N."/>
        </authorList>
    </citation>
    <scope>NUCLEOTIDE SEQUENCE [LARGE SCALE GENOMIC DNA]</scope>
    <source>
        <strain>Mali-NIH</strain>
    </source>
</reference>
<dbReference type="VEuPathDB" id="VectorBase:ACON2_034357"/>
<evidence type="ECO:0000313" key="2">
    <source>
        <dbReference type="EnsemblMetazoa" id="ACON029285-PA"/>
    </source>
</evidence>
<protein>
    <submittedName>
        <fullName evidence="2">Uncharacterized protein</fullName>
    </submittedName>
</protein>
<dbReference type="VEuPathDB" id="VectorBase:ACON029285"/>
<name>A0A6E8W9K4_ANOCL</name>
<sequence>MANRLEVERSSNTSSPNNSDRSQSTRYVVPAKHVPYRTVPASPYRLGLAGVITLRAYQLSLDNPGYEFHVSLGQFKDGQFKDITVRDSVGTLYVQIAHEQATTHLTLDTICQWFRTFLSIDPQCSTDTKRYLVCTNTPLDSLIDIQLKELEPEKEDILSFAYALSATCYQLQRFSELESILQKESLRTLGKLLARHICNGKQITYESPLLHYYSNFISGCVMAVKVNRKQCYKFKPSFLQPEPQTHTAKVRQSLQTEYAVLCANSTSATTVLTLENCELYIEESFLSLPDKAVTPNRAWEIAHIAHMNAFFEQFVLLHDTSSVRTLHSKARWELQHVAKSCMVGQHRTIRKELERALLRSPVGSGCMHTLLTRKAIDNNQLKHGTERFLRTVRERHPYIVINEERLKSSQLYKDVTSTESDAIIYYRDTSSLLFRATIVAQTLAIVPSCEAIFIDNISPKIMQQLAELLPHVAEVYSASLVVLTIVGKLQLSTLQDIAALMPTHPNDASRAAHTTVKVILIEDLPVLSDSFLSVSDLTASCSKELLEQHATVTLYGTRTSLDAVVPFEWESQYESDHLEYLQDVLDLIADEREIPNRHKQAYETIKPWYIERTIDAYQRGATARKYLAQNVYTMHDDYYSMQYYPFDALPRLDRQSAWRERFATALSTAAPSASAHEMLYTDRGCFAFATESGEGNTSHLTWLAGQLQARDPSLYIVRLDVSEVAESIEKLDLRQCLRSFKMNTAVVRMLYSLVSFAERWHDHDRWAKYLCFSEERGEAELDRNKCYSWAIPSEQMVRLRLFREKFNRKQLVLLLDDIGVLKPDSTQYVMEFCTLLFHYEAVQSIYLSITTHCADEFFIHRFEYKTLRPFSQLDRMRLLHSVLLSRFEAYRQCGQRYQIQLVPFLQCIIQQSCQPCWDVPLLQRMAGELYLPAIERCVDFTSKRVLSDIKLQLPTANPYQLIKKYMEGKQHAATATCSTDGPAIDTAGRLHRNHALLAIYSLELLYHDQILSAEERSQAEHLLLEFVDRLRSVEIISGVIGNVPRFCNQTTLQYFAAAWLFENRARLSTKRIASFRFRTFWRTSCATLRLLFDLAACADRDGMELHRAICQFSYVRSLDWPIMPMAKRLCATTKDAVGRTALHLLMTVRNMPYMADVAIQNVYVVLLSNMPAELIDAQDDLFNWSAIDYAFFTDEWISIRSLLWHGSKANVDVWVQQLRTLDLKHLFYKVCQLERHTHTKPCFDTVSTRQFVEEVCCRIARYLHYEKQLYHTTKVKELDDLTALEYCAKNDMYGLFHHLVAVQHCEPVTFFGSHEVNVLYYVGKELFELARKHKAYRILTYLMSSVKISSEELQSISDVTMLTFAIELNSMEVFDRLYRQLCTNYLQHVKITERVIQYPDPRTGSTCTELHIDQTHSNTNPFAEMIAEALYGAKFHFLKHIVQIMPSAITRQLLLATISELKRKLRRLPVEAAPLFDYLLDRTNDLHGTDFLGCNLLHEAVETGCFVLIDCFLSRKFDPLHTCRRGWTVFHHVASAVQDCRTIEVMQHLQLAGCSSMEGNLPYVKGESVFYVALLHSRFKLARMLMHTKCTSSSTHERVSEMLRIVEAIDGSSDFDIENVLKFFKFLQNNTDEDWDEVYAAVWQRLPVV</sequence>